<organism evidence="1 2">
    <name type="scientific">Trametes pubescens</name>
    <name type="common">White-rot fungus</name>
    <dbReference type="NCBI Taxonomy" id="154538"/>
    <lineage>
        <taxon>Eukaryota</taxon>
        <taxon>Fungi</taxon>
        <taxon>Dikarya</taxon>
        <taxon>Basidiomycota</taxon>
        <taxon>Agaricomycotina</taxon>
        <taxon>Agaricomycetes</taxon>
        <taxon>Polyporales</taxon>
        <taxon>Polyporaceae</taxon>
        <taxon>Trametes</taxon>
    </lineage>
</organism>
<name>A0A1M2V5U0_TRAPU</name>
<dbReference type="EMBL" id="MNAD01001644">
    <property type="protein sequence ID" value="OJT02907.1"/>
    <property type="molecule type" value="Genomic_DNA"/>
</dbReference>
<proteinExistence type="predicted"/>
<sequence length="60" mass="6868">MAPNADCQLACVPFTRIGSNAWYETGPPTVQHPACRLRVPYPFEALKRRRVGRWSLRVRA</sequence>
<dbReference type="AlphaFoldDB" id="A0A1M2V5U0"/>
<keyword evidence="2" id="KW-1185">Reference proteome</keyword>
<reference evidence="1 2" key="1">
    <citation type="submission" date="2016-10" db="EMBL/GenBank/DDBJ databases">
        <title>Genome sequence of the basidiomycete white-rot fungus Trametes pubescens.</title>
        <authorList>
            <person name="Makela M.R."/>
            <person name="Granchi Z."/>
            <person name="Peng M."/>
            <person name="De Vries R.P."/>
            <person name="Grigoriev I."/>
            <person name="Riley R."/>
            <person name="Hilden K."/>
        </authorList>
    </citation>
    <scope>NUCLEOTIDE SEQUENCE [LARGE SCALE GENOMIC DNA]</scope>
    <source>
        <strain evidence="1 2">FBCC735</strain>
    </source>
</reference>
<evidence type="ECO:0000313" key="2">
    <source>
        <dbReference type="Proteomes" id="UP000184267"/>
    </source>
</evidence>
<accession>A0A1M2V5U0</accession>
<gene>
    <name evidence="1" type="ORF">TRAPUB_6577</name>
</gene>
<protein>
    <submittedName>
        <fullName evidence="1">Uncharacterized protein</fullName>
    </submittedName>
</protein>
<evidence type="ECO:0000313" key="1">
    <source>
        <dbReference type="EMBL" id="OJT02907.1"/>
    </source>
</evidence>
<comment type="caution">
    <text evidence="1">The sequence shown here is derived from an EMBL/GenBank/DDBJ whole genome shotgun (WGS) entry which is preliminary data.</text>
</comment>
<dbReference type="Proteomes" id="UP000184267">
    <property type="component" value="Unassembled WGS sequence"/>
</dbReference>